<protein>
    <submittedName>
        <fullName evidence="9">Fatty acid hydroxylase family (Carotene hydroxylase/sterol desaturase)</fullName>
    </submittedName>
</protein>
<evidence type="ECO:0000256" key="7">
    <source>
        <dbReference type="SAM" id="Phobius"/>
    </source>
</evidence>
<dbReference type="InterPro" id="IPR006694">
    <property type="entry name" value="Fatty_acid_hydroxylase"/>
</dbReference>
<feature type="transmembrane region" description="Helical" evidence="7">
    <location>
        <begin position="12"/>
        <end position="31"/>
    </location>
</feature>
<dbReference type="PANTHER" id="PTHR21624:SF1">
    <property type="entry name" value="ALKYLGLYCEROL MONOOXYGENASE"/>
    <property type="match status" value="1"/>
</dbReference>
<evidence type="ECO:0000259" key="8">
    <source>
        <dbReference type="Pfam" id="PF04116"/>
    </source>
</evidence>
<gene>
    <name evidence="9" type="ORF">MNBD_ALPHA08-2156</name>
</gene>
<evidence type="ECO:0000256" key="3">
    <source>
        <dbReference type="ARBA" id="ARBA00022989"/>
    </source>
</evidence>
<evidence type="ECO:0000256" key="6">
    <source>
        <dbReference type="ARBA" id="ARBA00023136"/>
    </source>
</evidence>
<keyword evidence="2 7" id="KW-0812">Transmembrane</keyword>
<keyword evidence="6 7" id="KW-0472">Membrane</keyword>
<sequence length="264" mass="30443">MEFEFASETTIRLSVFASVFIIMAVAEAMWPRKKRTQPRFSRWFTNMGIVVLDSITVRIIFPIVAVGMAQYATSQGWGLLNLFALPFWLNVLISAVLLDMAIYWQHVASHKIPILWRVHRVHHADRDIDVSTGNRFHPIEIVLSMLYKFVIIIALGPAALGVFLFEVLLNGSAMFNHANLRLPLGLDKVVRMLFVTPDMHRVHHSFHRDETDSNYGFNLAIWDRIFGTYIDQPRDGHDDMVIGMKKYQDDKPTKLGWSLLFPFK</sequence>
<dbReference type="GO" id="GO:0005506">
    <property type="term" value="F:iron ion binding"/>
    <property type="evidence" value="ECO:0007669"/>
    <property type="project" value="InterPro"/>
</dbReference>
<dbReference type="GO" id="GO:0005783">
    <property type="term" value="C:endoplasmic reticulum"/>
    <property type="evidence" value="ECO:0007669"/>
    <property type="project" value="TreeGrafter"/>
</dbReference>
<name>A0A3B0T4G9_9ZZZZ</name>
<dbReference type="GO" id="GO:0006643">
    <property type="term" value="P:membrane lipid metabolic process"/>
    <property type="evidence" value="ECO:0007669"/>
    <property type="project" value="TreeGrafter"/>
</dbReference>
<evidence type="ECO:0000256" key="1">
    <source>
        <dbReference type="ARBA" id="ARBA00004127"/>
    </source>
</evidence>
<comment type="subcellular location">
    <subcellularLocation>
        <location evidence="1">Endomembrane system</location>
        <topology evidence="1">Multi-pass membrane protein</topology>
    </subcellularLocation>
</comment>
<dbReference type="GO" id="GO:0016020">
    <property type="term" value="C:membrane"/>
    <property type="evidence" value="ECO:0007669"/>
    <property type="project" value="GOC"/>
</dbReference>
<evidence type="ECO:0000256" key="2">
    <source>
        <dbReference type="ARBA" id="ARBA00022692"/>
    </source>
</evidence>
<dbReference type="InterPro" id="IPR051689">
    <property type="entry name" value="Sterol_desaturase/TMEM195"/>
</dbReference>
<feature type="transmembrane region" description="Helical" evidence="7">
    <location>
        <begin position="85"/>
        <end position="104"/>
    </location>
</feature>
<proteinExistence type="predicted"/>
<dbReference type="Pfam" id="PF04116">
    <property type="entry name" value="FA_hydroxylase"/>
    <property type="match status" value="1"/>
</dbReference>
<evidence type="ECO:0000313" key="9">
    <source>
        <dbReference type="EMBL" id="VAW01836.1"/>
    </source>
</evidence>
<keyword evidence="5" id="KW-0443">Lipid metabolism</keyword>
<dbReference type="PANTHER" id="PTHR21624">
    <property type="entry name" value="STEROL DESATURASE-RELATED PROTEIN"/>
    <property type="match status" value="1"/>
</dbReference>
<dbReference type="EMBL" id="UOEC01000191">
    <property type="protein sequence ID" value="VAW01836.1"/>
    <property type="molecule type" value="Genomic_DNA"/>
</dbReference>
<feature type="domain" description="Fatty acid hydroxylase" evidence="8">
    <location>
        <begin position="92"/>
        <end position="228"/>
    </location>
</feature>
<dbReference type="AlphaFoldDB" id="A0A3B0T4G9"/>
<feature type="transmembrane region" description="Helical" evidence="7">
    <location>
        <begin position="145"/>
        <end position="165"/>
    </location>
</feature>
<evidence type="ECO:0000256" key="4">
    <source>
        <dbReference type="ARBA" id="ARBA00023002"/>
    </source>
</evidence>
<organism evidence="9">
    <name type="scientific">hydrothermal vent metagenome</name>
    <dbReference type="NCBI Taxonomy" id="652676"/>
    <lineage>
        <taxon>unclassified sequences</taxon>
        <taxon>metagenomes</taxon>
        <taxon>ecological metagenomes</taxon>
    </lineage>
</organism>
<reference evidence="9" key="1">
    <citation type="submission" date="2018-06" db="EMBL/GenBank/DDBJ databases">
        <authorList>
            <person name="Zhirakovskaya E."/>
        </authorList>
    </citation>
    <scope>NUCLEOTIDE SEQUENCE</scope>
</reference>
<accession>A0A3B0T4G9</accession>
<feature type="transmembrane region" description="Helical" evidence="7">
    <location>
        <begin position="43"/>
        <end position="65"/>
    </location>
</feature>
<keyword evidence="3 7" id="KW-1133">Transmembrane helix</keyword>
<dbReference type="GO" id="GO:0008610">
    <property type="term" value="P:lipid biosynthetic process"/>
    <property type="evidence" value="ECO:0007669"/>
    <property type="project" value="InterPro"/>
</dbReference>
<evidence type="ECO:0000256" key="5">
    <source>
        <dbReference type="ARBA" id="ARBA00023098"/>
    </source>
</evidence>
<dbReference type="GO" id="GO:0050479">
    <property type="term" value="F:glyceryl-ether monooxygenase activity"/>
    <property type="evidence" value="ECO:0007669"/>
    <property type="project" value="TreeGrafter"/>
</dbReference>
<keyword evidence="4" id="KW-0560">Oxidoreductase</keyword>